<feature type="transmembrane region" description="Helical" evidence="1">
    <location>
        <begin position="219"/>
        <end position="240"/>
    </location>
</feature>
<evidence type="ECO:0000256" key="1">
    <source>
        <dbReference type="SAM" id="Phobius"/>
    </source>
</evidence>
<keyword evidence="1" id="KW-0472">Membrane</keyword>
<gene>
    <name evidence="3" type="ORF">PENTCL1PPCAC_25598</name>
</gene>
<organism evidence="3 4">
    <name type="scientific">Pristionchus entomophagus</name>
    <dbReference type="NCBI Taxonomy" id="358040"/>
    <lineage>
        <taxon>Eukaryota</taxon>
        <taxon>Metazoa</taxon>
        <taxon>Ecdysozoa</taxon>
        <taxon>Nematoda</taxon>
        <taxon>Chromadorea</taxon>
        <taxon>Rhabditida</taxon>
        <taxon>Rhabditina</taxon>
        <taxon>Diplogasteromorpha</taxon>
        <taxon>Diplogasteroidea</taxon>
        <taxon>Neodiplogasteridae</taxon>
        <taxon>Pristionchus</taxon>
    </lineage>
</organism>
<name>A0AAV5U978_9BILA</name>
<protein>
    <recommendedName>
        <fullName evidence="2">Solute-binding protein family 3/N-terminal domain-containing protein</fullName>
    </recommendedName>
</protein>
<dbReference type="SUPFAM" id="SSF53850">
    <property type="entry name" value="Periplasmic binding protein-like II"/>
    <property type="match status" value="1"/>
</dbReference>
<dbReference type="PANTHER" id="PTHR22714:SF2">
    <property type="entry name" value="IONOTROPIC GLUTAMATE RECEPTOR L-GLUTAMATE AND GLYCINE-BINDING DOMAIN-CONTAINING PROTEIN"/>
    <property type="match status" value="1"/>
</dbReference>
<evidence type="ECO:0000313" key="3">
    <source>
        <dbReference type="EMBL" id="GMT03424.1"/>
    </source>
</evidence>
<feature type="transmembrane region" description="Helical" evidence="1">
    <location>
        <begin position="162"/>
        <end position="184"/>
    </location>
</feature>
<dbReference type="Proteomes" id="UP001432027">
    <property type="component" value="Unassembled WGS sequence"/>
</dbReference>
<sequence>EPIRVGVIEADKDATPCFRNPSSSRPGAEIEIMQMVFRLMGQPYELIDVATFYNVSVDLGELIVENVGGEASRFLSSSGITGRTGASGVGEEFMRERKWSGMMGLLTKDLIDMSGISMRITEERSKDVLFSYPTRFFQSILIISTPSNLCARSFIFSAFSHLTWGVLISVLLLAFIFQIIHVLVRRSVLGRRSCDPRSVVVIFLLAMNRTFSPPKRAPLLSYGLYVAFFLLFFFIMTQLYQSMMFSLLASPTRISLPFVNVQGALDAVESGYSFFSAYERQALLCSNDQICRRIDELIAKDKIIRRTSETDITNDLSRGGIYQATIDGEFLKDDLSWLDERTRLQIAMKDGTGAKHYGAFAFNKRRWKLKKRFDRALEMLYSSIAKITTGHGYHTRKEPMDKYLVNGWFPLAWFHLREAFVFFLFAHLAATIIFSIEVILHLLLTRFCSRRSERRVLPRIVIIPSDAENRRPSTYSTGNPFLSIMSSIQFKPTRRESFVP</sequence>
<dbReference type="Pfam" id="PF00497">
    <property type="entry name" value="SBP_bac_3"/>
    <property type="match status" value="1"/>
</dbReference>
<evidence type="ECO:0000313" key="4">
    <source>
        <dbReference type="Proteomes" id="UP001432027"/>
    </source>
</evidence>
<keyword evidence="1" id="KW-0812">Transmembrane</keyword>
<reference evidence="3" key="1">
    <citation type="submission" date="2023-10" db="EMBL/GenBank/DDBJ databases">
        <title>Genome assembly of Pristionchus species.</title>
        <authorList>
            <person name="Yoshida K."/>
            <person name="Sommer R.J."/>
        </authorList>
    </citation>
    <scope>NUCLEOTIDE SEQUENCE</scope>
    <source>
        <strain evidence="3">RS0144</strain>
    </source>
</reference>
<comment type="caution">
    <text evidence="3">The sequence shown here is derived from an EMBL/GenBank/DDBJ whole genome shotgun (WGS) entry which is preliminary data.</text>
</comment>
<keyword evidence="1" id="KW-1133">Transmembrane helix</keyword>
<feature type="transmembrane region" description="Helical" evidence="1">
    <location>
        <begin position="419"/>
        <end position="444"/>
    </location>
</feature>
<dbReference type="PANTHER" id="PTHR22714">
    <property type="entry name" value="PROTEIN CBG02446-RELATED"/>
    <property type="match status" value="1"/>
</dbReference>
<dbReference type="InterPro" id="IPR040128">
    <property type="entry name" value="T25E4.2-like"/>
</dbReference>
<feature type="non-terminal residue" evidence="3">
    <location>
        <position position="1"/>
    </location>
</feature>
<dbReference type="Gene3D" id="3.40.190.10">
    <property type="entry name" value="Periplasmic binding protein-like II"/>
    <property type="match status" value="1"/>
</dbReference>
<evidence type="ECO:0000259" key="2">
    <source>
        <dbReference type="Pfam" id="PF00497"/>
    </source>
</evidence>
<dbReference type="AlphaFoldDB" id="A0AAV5U978"/>
<proteinExistence type="predicted"/>
<keyword evidence="4" id="KW-1185">Reference proteome</keyword>
<accession>A0AAV5U978</accession>
<dbReference type="InterPro" id="IPR001638">
    <property type="entry name" value="Solute-binding_3/MltF_N"/>
</dbReference>
<feature type="domain" description="Solute-binding protein family 3/N-terminal" evidence="2">
    <location>
        <begin position="95"/>
        <end position="383"/>
    </location>
</feature>
<dbReference type="EMBL" id="BTSX01000006">
    <property type="protein sequence ID" value="GMT03424.1"/>
    <property type="molecule type" value="Genomic_DNA"/>
</dbReference>